<dbReference type="PANTHER" id="PTHR23020">
    <property type="entry name" value="UNCHARACTERIZED NUCLEAR HORMONE RECEPTOR-RELATED"/>
    <property type="match status" value="1"/>
</dbReference>
<accession>A0ABW1AB17</accession>
<dbReference type="InterPro" id="IPR052961">
    <property type="entry name" value="Oxido-Kinase-like_Enzymes"/>
</dbReference>
<gene>
    <name evidence="2" type="ORF">ACFPZN_42010</name>
</gene>
<dbReference type="Proteomes" id="UP001596074">
    <property type="component" value="Unassembled WGS sequence"/>
</dbReference>
<keyword evidence="3" id="KW-1185">Reference proteome</keyword>
<comment type="caution">
    <text evidence="2">The sequence shown here is derived from an EMBL/GenBank/DDBJ whole genome shotgun (WGS) entry which is preliminary data.</text>
</comment>
<proteinExistence type="predicted"/>
<dbReference type="PANTHER" id="PTHR23020:SF41">
    <property type="entry name" value="AMINOGLYCOSIDE PHOSPHOTRANSFERASE DOMAIN-CONTAINING PROTEIN"/>
    <property type="match status" value="1"/>
</dbReference>
<dbReference type="RefSeq" id="WP_378288189.1">
    <property type="nucleotide sequence ID" value="NZ_JBHSON010000083.1"/>
</dbReference>
<sequence>MRRRVPKRWDDLTPEWMTAALAAEHPGARVGEISVVARDDGTNRRARLGLSYAAGSGPGTVFVKAHNDAHRIVHLRNGNLFGEARLFGSGVTLPLEHPVVYRAVVDRPHLDFLIVMEDLKARGADPRDSTRPMTTEQVANGLRGLARMHGAYWGLSRATRPGLRWVKTWKPTKGWQVGLRKRVPAGLERAADRLPQEVGRLDADGLVDLWVRYVETLTDGPMTLLHGDTHIGNTYVLPDGEVGFLDWQVVRRGNWSHDVGHFLIGALPEEDRRDAETGLVEEYRRSLEAAGAAGPSAEEAWLRYRASAVYGLVIWLSTLGSAGYQRPEVSLALVERFSAAYAELEAEDALARLRSGGA</sequence>
<protein>
    <submittedName>
        <fullName evidence="2">Phosphotransferase</fullName>
    </submittedName>
</protein>
<dbReference type="Gene3D" id="3.90.1200.10">
    <property type="match status" value="1"/>
</dbReference>
<dbReference type="InterPro" id="IPR011009">
    <property type="entry name" value="Kinase-like_dom_sf"/>
</dbReference>
<feature type="domain" description="CHK kinase-like" evidence="1">
    <location>
        <begin position="114"/>
        <end position="293"/>
    </location>
</feature>
<dbReference type="InterPro" id="IPR015897">
    <property type="entry name" value="CHK_kinase-like"/>
</dbReference>
<dbReference type="InterPro" id="IPR002575">
    <property type="entry name" value="Aminoglycoside_PTrfase"/>
</dbReference>
<reference evidence="3" key="1">
    <citation type="journal article" date="2019" name="Int. J. Syst. Evol. Microbiol.">
        <title>The Global Catalogue of Microorganisms (GCM) 10K type strain sequencing project: providing services to taxonomists for standard genome sequencing and annotation.</title>
        <authorList>
            <consortium name="The Broad Institute Genomics Platform"/>
            <consortium name="The Broad Institute Genome Sequencing Center for Infectious Disease"/>
            <person name="Wu L."/>
            <person name="Ma J."/>
        </authorList>
    </citation>
    <scope>NUCLEOTIDE SEQUENCE [LARGE SCALE GENOMIC DNA]</scope>
    <source>
        <strain evidence="3">KCTC 42087</strain>
    </source>
</reference>
<dbReference type="EMBL" id="JBHSON010000083">
    <property type="protein sequence ID" value="MFC5752227.1"/>
    <property type="molecule type" value="Genomic_DNA"/>
</dbReference>
<dbReference type="Pfam" id="PF01636">
    <property type="entry name" value="APH"/>
    <property type="match status" value="1"/>
</dbReference>
<evidence type="ECO:0000313" key="3">
    <source>
        <dbReference type="Proteomes" id="UP001596074"/>
    </source>
</evidence>
<dbReference type="SMART" id="SM00587">
    <property type="entry name" value="CHK"/>
    <property type="match status" value="1"/>
</dbReference>
<evidence type="ECO:0000313" key="2">
    <source>
        <dbReference type="EMBL" id="MFC5752227.1"/>
    </source>
</evidence>
<organism evidence="2 3">
    <name type="scientific">Actinomadura rugatobispora</name>
    <dbReference type="NCBI Taxonomy" id="1994"/>
    <lineage>
        <taxon>Bacteria</taxon>
        <taxon>Bacillati</taxon>
        <taxon>Actinomycetota</taxon>
        <taxon>Actinomycetes</taxon>
        <taxon>Streptosporangiales</taxon>
        <taxon>Thermomonosporaceae</taxon>
        <taxon>Actinomadura</taxon>
    </lineage>
</organism>
<evidence type="ECO:0000259" key="1">
    <source>
        <dbReference type="SMART" id="SM00587"/>
    </source>
</evidence>
<dbReference type="SUPFAM" id="SSF56112">
    <property type="entry name" value="Protein kinase-like (PK-like)"/>
    <property type="match status" value="1"/>
</dbReference>
<name>A0ABW1AB17_9ACTN</name>